<evidence type="ECO:0000313" key="1">
    <source>
        <dbReference type="EMBL" id="KAG5546626.1"/>
    </source>
</evidence>
<protein>
    <submittedName>
        <fullName evidence="1">Uncharacterized protein</fullName>
    </submittedName>
</protein>
<dbReference type="EMBL" id="JACTNZ010000006">
    <property type="protein sequence ID" value="KAG5546626.1"/>
    <property type="molecule type" value="Genomic_DNA"/>
</dbReference>
<sequence length="165" mass="18344">MAINHSMDHSVTAASYLQEFPTPKPPSLVSLCLRVVEKHFEDIIVVLGDIAASFPADIKMAMAAIARRRKLLNDDVIIALAESLWEILHIFGSDVSDFGLSKVAEACKVLRGMDIRYGIWIFTELPVAKYFRPCHKNGYVIGLVSSSIPIKRNVLPYAIVTVRAF</sequence>
<name>A0AAV6K2J3_9ERIC</name>
<accession>A0AAV6K2J3</accession>
<evidence type="ECO:0000313" key="2">
    <source>
        <dbReference type="Proteomes" id="UP000823749"/>
    </source>
</evidence>
<dbReference type="AlphaFoldDB" id="A0AAV6K2J3"/>
<proteinExistence type="predicted"/>
<comment type="caution">
    <text evidence="1">The sequence shown here is derived from an EMBL/GenBank/DDBJ whole genome shotgun (WGS) entry which is preliminary data.</text>
</comment>
<gene>
    <name evidence="1" type="ORF">RHGRI_018712</name>
</gene>
<reference evidence="1 2" key="1">
    <citation type="submission" date="2020-08" db="EMBL/GenBank/DDBJ databases">
        <title>Plant Genome Project.</title>
        <authorList>
            <person name="Zhang R.-G."/>
        </authorList>
    </citation>
    <scope>NUCLEOTIDE SEQUENCE [LARGE SCALE GENOMIC DNA]</scope>
    <source>
        <strain evidence="1">WSP0</strain>
        <tissue evidence="1">Leaf</tissue>
    </source>
</reference>
<keyword evidence="2" id="KW-1185">Reference proteome</keyword>
<organism evidence="1 2">
    <name type="scientific">Rhododendron griersonianum</name>
    <dbReference type="NCBI Taxonomy" id="479676"/>
    <lineage>
        <taxon>Eukaryota</taxon>
        <taxon>Viridiplantae</taxon>
        <taxon>Streptophyta</taxon>
        <taxon>Embryophyta</taxon>
        <taxon>Tracheophyta</taxon>
        <taxon>Spermatophyta</taxon>
        <taxon>Magnoliopsida</taxon>
        <taxon>eudicotyledons</taxon>
        <taxon>Gunneridae</taxon>
        <taxon>Pentapetalae</taxon>
        <taxon>asterids</taxon>
        <taxon>Ericales</taxon>
        <taxon>Ericaceae</taxon>
        <taxon>Ericoideae</taxon>
        <taxon>Rhodoreae</taxon>
        <taxon>Rhododendron</taxon>
    </lineage>
</organism>
<dbReference type="Proteomes" id="UP000823749">
    <property type="component" value="Chromosome 6"/>
</dbReference>